<feature type="domain" description="FAD-binding" evidence="5">
    <location>
        <begin position="152"/>
        <end position="378"/>
    </location>
</feature>
<dbReference type="GO" id="GO:0044550">
    <property type="term" value="P:secondary metabolite biosynthetic process"/>
    <property type="evidence" value="ECO:0007669"/>
    <property type="project" value="UniProtKB-ARBA"/>
</dbReference>
<evidence type="ECO:0000256" key="3">
    <source>
        <dbReference type="ARBA" id="ARBA00023002"/>
    </source>
</evidence>
<sequence length="438" mass="48257">MTTTTPIRVAIVGGGIGGLTLLLGLLEHTSPIYIQPHLYETAPAFGEIGAGIAFGSNSIRAMELLKPAIATAYKKHATFHSDDSARERKVWSTYSMGMDGKGSNTLKAGDHIHEVRGSVERSSVHRARFLEAMTDLLPDGYVSFGKKLIDLIENSETNTITLVFEDGTTMEADAVIGCDGIKSRIRQILLGDQNADAAFTGKYAYRGLIPMGEATAAVGEWAANNAQFYWGYDGHVLTFPIEHGKTMNVVAFRTKDDGKWDHGSQWVLPGDKTNMLREFEDWGDDVKAILGMMTKTDIWALCDHPPADTYYKKGNICLLGDAAHATTPHQGSGAGMAIEDAFVLSHLLSHIRNKSQLESVFAAYDTVRRPRTQKLVTTSREAGELYEFQKPGVGDDVDALRANLDGRMRWVWDIDLVQHLKEAELLFREYNGQSDSKI</sequence>
<dbReference type="Proteomes" id="UP001194746">
    <property type="component" value="Unassembled WGS sequence"/>
</dbReference>
<dbReference type="FunFam" id="3.50.50.60:FF:000153">
    <property type="entry name" value="Salicylate hydroxylase, putative"/>
    <property type="match status" value="1"/>
</dbReference>
<dbReference type="PRINTS" id="PR00420">
    <property type="entry name" value="RNGMNOXGNASE"/>
</dbReference>
<dbReference type="Pfam" id="PF01494">
    <property type="entry name" value="FAD_binding_3"/>
    <property type="match status" value="1"/>
</dbReference>
<gene>
    <name evidence="6" type="ORF">FE257_002048</name>
</gene>
<dbReference type="InterPro" id="IPR002938">
    <property type="entry name" value="FAD-bd"/>
</dbReference>
<organism evidence="6 7">
    <name type="scientific">Aspergillus nanangensis</name>
    <dbReference type="NCBI Taxonomy" id="2582783"/>
    <lineage>
        <taxon>Eukaryota</taxon>
        <taxon>Fungi</taxon>
        <taxon>Dikarya</taxon>
        <taxon>Ascomycota</taxon>
        <taxon>Pezizomycotina</taxon>
        <taxon>Eurotiomycetes</taxon>
        <taxon>Eurotiomycetidae</taxon>
        <taxon>Eurotiales</taxon>
        <taxon>Aspergillaceae</taxon>
        <taxon>Aspergillus</taxon>
        <taxon>Aspergillus subgen. Circumdati</taxon>
    </lineage>
</organism>
<keyword evidence="4" id="KW-1133">Transmembrane helix</keyword>
<dbReference type="PANTHER" id="PTHR46720:SF3">
    <property type="entry name" value="FAD-BINDING DOMAIN-CONTAINING PROTEIN-RELATED"/>
    <property type="match status" value="1"/>
</dbReference>
<accession>A0AAD4GWX1</accession>
<dbReference type="GO" id="GO:0071949">
    <property type="term" value="F:FAD binding"/>
    <property type="evidence" value="ECO:0007669"/>
    <property type="project" value="InterPro"/>
</dbReference>
<dbReference type="InterPro" id="IPR051104">
    <property type="entry name" value="FAD_monoxygenase"/>
</dbReference>
<keyword evidence="4" id="KW-0812">Transmembrane</keyword>
<keyword evidence="1" id="KW-0285">Flavoprotein</keyword>
<feature type="transmembrane region" description="Helical" evidence="4">
    <location>
        <begin position="7"/>
        <end position="26"/>
    </location>
</feature>
<keyword evidence="3" id="KW-0560">Oxidoreductase</keyword>
<evidence type="ECO:0000313" key="7">
    <source>
        <dbReference type="Proteomes" id="UP001194746"/>
    </source>
</evidence>
<evidence type="ECO:0000256" key="4">
    <source>
        <dbReference type="SAM" id="Phobius"/>
    </source>
</evidence>
<comment type="caution">
    <text evidence="6">The sequence shown here is derived from an EMBL/GenBank/DDBJ whole genome shotgun (WGS) entry which is preliminary data.</text>
</comment>
<dbReference type="AlphaFoldDB" id="A0AAD4GWX1"/>
<protein>
    <recommendedName>
        <fullName evidence="5">FAD-binding domain-containing protein</fullName>
    </recommendedName>
</protein>
<dbReference type="PANTHER" id="PTHR46720">
    <property type="entry name" value="HYDROXYLASE, PUTATIVE (AFU_ORTHOLOGUE AFUA_3G01460)-RELATED"/>
    <property type="match status" value="1"/>
</dbReference>
<proteinExistence type="predicted"/>
<dbReference type="GO" id="GO:0016491">
    <property type="term" value="F:oxidoreductase activity"/>
    <property type="evidence" value="ECO:0007669"/>
    <property type="project" value="UniProtKB-KW"/>
</dbReference>
<dbReference type="InterPro" id="IPR036188">
    <property type="entry name" value="FAD/NAD-bd_sf"/>
</dbReference>
<name>A0AAD4GWX1_ASPNN</name>
<reference evidence="6" key="2">
    <citation type="submission" date="2020-02" db="EMBL/GenBank/DDBJ databases">
        <authorList>
            <person name="Gilchrist C.L.M."/>
            <person name="Chooi Y.-H."/>
        </authorList>
    </citation>
    <scope>NUCLEOTIDE SEQUENCE</scope>
    <source>
        <strain evidence="6">MST-FP2251</strain>
    </source>
</reference>
<evidence type="ECO:0000259" key="5">
    <source>
        <dbReference type="Pfam" id="PF01494"/>
    </source>
</evidence>
<dbReference type="Gene3D" id="3.50.50.60">
    <property type="entry name" value="FAD/NAD(P)-binding domain"/>
    <property type="match status" value="1"/>
</dbReference>
<evidence type="ECO:0000256" key="2">
    <source>
        <dbReference type="ARBA" id="ARBA00022827"/>
    </source>
</evidence>
<evidence type="ECO:0000313" key="6">
    <source>
        <dbReference type="EMBL" id="KAF9892271.1"/>
    </source>
</evidence>
<dbReference type="SUPFAM" id="SSF54373">
    <property type="entry name" value="FAD-linked reductases, C-terminal domain"/>
    <property type="match status" value="1"/>
</dbReference>
<reference evidence="6" key="1">
    <citation type="journal article" date="2019" name="Beilstein J. Org. Chem.">
        <title>Nanangenines: drimane sesquiterpenoids as the dominant metabolite cohort of a novel Australian fungus, Aspergillus nanangensis.</title>
        <authorList>
            <person name="Lacey H.J."/>
            <person name="Gilchrist C.L.M."/>
            <person name="Crombie A."/>
            <person name="Kalaitzis J.A."/>
            <person name="Vuong D."/>
            <person name="Rutledge P.J."/>
            <person name="Turner P."/>
            <person name="Pitt J.I."/>
            <person name="Lacey E."/>
            <person name="Chooi Y.H."/>
            <person name="Piggott A.M."/>
        </authorList>
    </citation>
    <scope>NUCLEOTIDE SEQUENCE</scope>
    <source>
        <strain evidence="6">MST-FP2251</strain>
    </source>
</reference>
<dbReference type="EMBL" id="VCAU01000013">
    <property type="protein sequence ID" value="KAF9892271.1"/>
    <property type="molecule type" value="Genomic_DNA"/>
</dbReference>
<keyword evidence="7" id="KW-1185">Reference proteome</keyword>
<keyword evidence="2" id="KW-0274">FAD</keyword>
<dbReference type="SUPFAM" id="SSF51905">
    <property type="entry name" value="FAD/NAD(P)-binding domain"/>
    <property type="match status" value="1"/>
</dbReference>
<keyword evidence="4" id="KW-0472">Membrane</keyword>
<evidence type="ECO:0000256" key="1">
    <source>
        <dbReference type="ARBA" id="ARBA00022630"/>
    </source>
</evidence>